<reference evidence="2" key="1">
    <citation type="submission" date="2023-03" db="EMBL/GenBank/DDBJ databases">
        <title>Andean soil-derived lignocellulolytic bacterial consortium as a source of novel taxa and putative plastic-active enzymes.</title>
        <authorList>
            <person name="Diaz-Garcia L."/>
            <person name="Chuvochina M."/>
            <person name="Feuerriegel G."/>
            <person name="Bunk B."/>
            <person name="Sproer C."/>
            <person name="Streit W.R."/>
            <person name="Rodriguez L.M."/>
            <person name="Overmann J."/>
            <person name="Jimenez D.J."/>
        </authorList>
    </citation>
    <scope>NUCLEOTIDE SEQUENCE</scope>
    <source>
        <strain evidence="2">MAG 7</strain>
    </source>
</reference>
<feature type="domain" description="Lipid/polyisoprenoid-binding YceI-like" evidence="1">
    <location>
        <begin position="21"/>
        <end position="177"/>
    </location>
</feature>
<sequence length="179" mass="20243">MKRVLLPVLLCWVYGVVSAQTYISKTSQAGFYSHTWLEDIAAVNKQVMAVIDLSQKNIAFSMLMKEFVFEKKLMQEHFNENYVESDKYPKSTFTGTYTGEVDITKDGTYPITVKGKISLHGVTRDLQAPATLTVKDGMLTGTTSFKLNPKDFNISIPFVVRDKIEKENTVKVQASWTLK</sequence>
<dbReference type="AlphaFoldDB" id="A0AAJ5WRF3"/>
<dbReference type="InterPro" id="IPR036761">
    <property type="entry name" value="TTHA0802/YceI-like_sf"/>
</dbReference>
<dbReference type="SMART" id="SM00867">
    <property type="entry name" value="YceI"/>
    <property type="match status" value="1"/>
</dbReference>
<dbReference type="Proteomes" id="UP001220610">
    <property type="component" value="Chromosome"/>
</dbReference>
<name>A0AAJ5WRF3_9BACT</name>
<dbReference type="InterPro" id="IPR007372">
    <property type="entry name" value="Lipid/polyisoprenoid-bd_YceI"/>
</dbReference>
<dbReference type="Gene3D" id="2.40.128.110">
    <property type="entry name" value="Lipid/polyisoprenoid-binding, YceI-like"/>
    <property type="match status" value="1"/>
</dbReference>
<protein>
    <submittedName>
        <fullName evidence="2">YceI family protein</fullName>
    </submittedName>
</protein>
<evidence type="ECO:0000259" key="1">
    <source>
        <dbReference type="SMART" id="SM00867"/>
    </source>
</evidence>
<dbReference type="EMBL" id="CP119311">
    <property type="protein sequence ID" value="WEK35611.1"/>
    <property type="molecule type" value="Genomic_DNA"/>
</dbReference>
<proteinExistence type="predicted"/>
<dbReference type="SUPFAM" id="SSF101874">
    <property type="entry name" value="YceI-like"/>
    <property type="match status" value="1"/>
</dbReference>
<gene>
    <name evidence="2" type="ORF">P0Y53_24260</name>
</gene>
<accession>A0AAJ5WRF3</accession>
<organism evidence="2 3">
    <name type="scientific">Candidatus Pseudobacter hemicellulosilyticus</name>
    <dbReference type="NCBI Taxonomy" id="3121375"/>
    <lineage>
        <taxon>Bacteria</taxon>
        <taxon>Pseudomonadati</taxon>
        <taxon>Bacteroidota</taxon>
        <taxon>Chitinophagia</taxon>
        <taxon>Chitinophagales</taxon>
        <taxon>Chitinophagaceae</taxon>
        <taxon>Pseudobacter</taxon>
    </lineage>
</organism>
<dbReference type="Pfam" id="PF04264">
    <property type="entry name" value="YceI"/>
    <property type="match status" value="1"/>
</dbReference>
<evidence type="ECO:0000313" key="2">
    <source>
        <dbReference type="EMBL" id="WEK35611.1"/>
    </source>
</evidence>
<evidence type="ECO:0000313" key="3">
    <source>
        <dbReference type="Proteomes" id="UP001220610"/>
    </source>
</evidence>